<dbReference type="Proteomes" id="UP000077521">
    <property type="component" value="Unassembled WGS sequence"/>
</dbReference>
<gene>
    <name evidence="1" type="ORF">A4X13_0g4415</name>
</gene>
<reference evidence="1" key="2">
    <citation type="journal article" date="2019" name="IMA Fungus">
        <title>Genome sequencing and comparison of five Tilletia species to identify candidate genes for the detection of regulated species infecting wheat.</title>
        <authorList>
            <person name="Nguyen H.D.T."/>
            <person name="Sultana T."/>
            <person name="Kesanakurti P."/>
            <person name="Hambleton S."/>
        </authorList>
    </citation>
    <scope>NUCLEOTIDE SEQUENCE</scope>
    <source>
        <strain evidence="1">DAOMC 236416</strain>
    </source>
</reference>
<dbReference type="PANTHER" id="PTHR43558:SF6">
    <property type="entry name" value="REDUCTASE, PUTATIVE (AFU_ORTHOLOGUE AFUA_3G10540)-RELATED"/>
    <property type="match status" value="1"/>
</dbReference>
<dbReference type="InterPro" id="IPR053354">
    <property type="entry name" value="MGDG_epimerase"/>
</dbReference>
<keyword evidence="2" id="KW-1185">Reference proteome</keyword>
<dbReference type="Pfam" id="PF26128">
    <property type="entry name" value="Gad2"/>
    <property type="match status" value="1"/>
</dbReference>
<proteinExistence type="predicted"/>
<protein>
    <submittedName>
        <fullName evidence="1">Uncharacterized protein</fullName>
    </submittedName>
</protein>
<name>A0A177TD53_9BASI</name>
<dbReference type="PANTHER" id="PTHR43558">
    <property type="entry name" value="REDUCTASE, PUTATIVE (AFU_ORTHOLOGUE AFUA_3G10540)-RELATED"/>
    <property type="match status" value="1"/>
</dbReference>
<accession>A0A177TD53</accession>
<reference evidence="1" key="1">
    <citation type="submission" date="2016-04" db="EMBL/GenBank/DDBJ databases">
        <authorList>
            <person name="Nguyen H.D."/>
            <person name="Samba Siva P."/>
            <person name="Cullis J."/>
            <person name="Levesque C.A."/>
            <person name="Hambleton S."/>
        </authorList>
    </citation>
    <scope>NUCLEOTIDE SEQUENCE</scope>
    <source>
        <strain evidence="1">DAOMC 236416</strain>
    </source>
</reference>
<evidence type="ECO:0000313" key="2">
    <source>
        <dbReference type="Proteomes" id="UP000077521"/>
    </source>
</evidence>
<dbReference type="AlphaFoldDB" id="A0A177TD53"/>
<dbReference type="EMBL" id="LWDF02000289">
    <property type="protein sequence ID" value="KAE8250757.1"/>
    <property type="molecule type" value="Genomic_DNA"/>
</dbReference>
<sequence>MTSSPLSPLSSGILHQLSEQSDDIDLLRLQRPDYDEIAGNSFQALTSLDEEVIKDAMMYETTLVLASAPQDGWANVLLGLHRDKGFLIGPIDDDNRRLKRSDDGETGIRFFDQNRSEQIRIHTFQLFLQRFDEVSNNVLSGLDFNNVLVAGSSVLSSLTSTENGGRAFRPADIDIFFFGLDSEKAIEKAYAIAETVFSNVPNCHEEYARTMNANTITLRSIKGNSSFPTIQIILRLYDNPAEILANFDLDPCAVGFSGCEVWIEPRAVRAIHTGLSVLTEKLLKTTTLRRIMKYASRGYGLVLRPREQDDDPHDIKKLSVRASKAYDWISAQVKAGRDKKDLWIPPHRTSSPADVFAKGPNRGRGGWLGTYSSFTMAAAFWDHMVGHCTKRMLDGVDAVVDPETFETGDIIDYNQHWPLEDAEEWEDAVRQAYGLGHNLKIKESVFRGIESKVPGLGGLIHSLKFVIFLPLGFIQSQDVNLWPFAYEDLLYRVAGTPLISDTDGNGFELCIWEVDYTKTWEPTDPEGRILHQFLKRAVALTTWTLSECYTGASWPKLCYGTRLRRLAKDTRFEVDAEEAYTDLHRWIHS</sequence>
<organism evidence="1 2">
    <name type="scientific">Tilletia indica</name>
    <dbReference type="NCBI Taxonomy" id="43049"/>
    <lineage>
        <taxon>Eukaryota</taxon>
        <taxon>Fungi</taxon>
        <taxon>Dikarya</taxon>
        <taxon>Basidiomycota</taxon>
        <taxon>Ustilaginomycotina</taxon>
        <taxon>Exobasidiomycetes</taxon>
        <taxon>Tilletiales</taxon>
        <taxon>Tilletiaceae</taxon>
        <taxon>Tilletia</taxon>
    </lineage>
</organism>
<evidence type="ECO:0000313" key="1">
    <source>
        <dbReference type="EMBL" id="KAE8250757.1"/>
    </source>
</evidence>
<comment type="caution">
    <text evidence="1">The sequence shown here is derived from an EMBL/GenBank/DDBJ whole genome shotgun (WGS) entry which is preliminary data.</text>
</comment>